<evidence type="ECO:0000313" key="3">
    <source>
        <dbReference type="EMBL" id="BES98103.1"/>
    </source>
</evidence>
<dbReference type="EMBL" id="AP028917">
    <property type="protein sequence ID" value="BES98103.1"/>
    <property type="molecule type" value="Genomic_DNA"/>
</dbReference>
<protein>
    <submittedName>
        <fullName evidence="3">Thioredoxin domain containing 11</fullName>
    </submittedName>
</protein>
<evidence type="ECO:0000313" key="4">
    <source>
        <dbReference type="Proteomes" id="UP001307889"/>
    </source>
</evidence>
<dbReference type="PANTHER" id="PTHR46497:SF1">
    <property type="entry name" value="THIOREDOXIN DOMAIN-CONTAINING PROTEIN 11"/>
    <property type="match status" value="1"/>
</dbReference>
<evidence type="ECO:0000256" key="1">
    <source>
        <dbReference type="SAM" id="Phobius"/>
    </source>
</evidence>
<feature type="transmembrane region" description="Helical" evidence="1">
    <location>
        <begin position="28"/>
        <end position="48"/>
    </location>
</feature>
<proteinExistence type="predicted"/>
<keyword evidence="4" id="KW-1185">Reference proteome</keyword>
<organism evidence="3 4">
    <name type="scientific">Nesidiocoris tenuis</name>
    <dbReference type="NCBI Taxonomy" id="355587"/>
    <lineage>
        <taxon>Eukaryota</taxon>
        <taxon>Metazoa</taxon>
        <taxon>Ecdysozoa</taxon>
        <taxon>Arthropoda</taxon>
        <taxon>Hexapoda</taxon>
        <taxon>Insecta</taxon>
        <taxon>Pterygota</taxon>
        <taxon>Neoptera</taxon>
        <taxon>Paraneoptera</taxon>
        <taxon>Hemiptera</taxon>
        <taxon>Heteroptera</taxon>
        <taxon>Panheteroptera</taxon>
        <taxon>Cimicomorpha</taxon>
        <taxon>Miridae</taxon>
        <taxon>Dicyphina</taxon>
        <taxon>Nesidiocoris</taxon>
    </lineage>
</organism>
<dbReference type="CDD" id="cd02981">
    <property type="entry name" value="PDI_b_family"/>
    <property type="match status" value="1"/>
</dbReference>
<dbReference type="InterPro" id="IPR013766">
    <property type="entry name" value="Thioredoxin_domain"/>
</dbReference>
<dbReference type="InterPro" id="IPR036249">
    <property type="entry name" value="Thioredoxin-like_sf"/>
</dbReference>
<feature type="domain" description="Thioredoxin" evidence="2">
    <location>
        <begin position="572"/>
        <end position="654"/>
    </location>
</feature>
<keyword evidence="1" id="KW-1133">Transmembrane helix</keyword>
<evidence type="ECO:0000259" key="2">
    <source>
        <dbReference type="Pfam" id="PF00085"/>
    </source>
</evidence>
<keyword evidence="1" id="KW-0472">Membrane</keyword>
<dbReference type="Proteomes" id="UP001307889">
    <property type="component" value="Chromosome 9"/>
</dbReference>
<accession>A0ABN7B1I7</accession>
<name>A0ABN7B1I7_9HEMI</name>
<reference evidence="3 4" key="1">
    <citation type="submission" date="2023-09" db="EMBL/GenBank/DDBJ databases">
        <title>Nesidiocoris tenuis whole genome shotgun sequence.</title>
        <authorList>
            <person name="Shibata T."/>
            <person name="Shimoda M."/>
            <person name="Kobayashi T."/>
            <person name="Uehara T."/>
        </authorList>
    </citation>
    <scope>NUCLEOTIDE SEQUENCE [LARGE SCALE GENOMIC DNA]</scope>
    <source>
        <strain evidence="3 4">Japan</strain>
    </source>
</reference>
<keyword evidence="1" id="KW-0812">Transmembrane</keyword>
<dbReference type="InterPro" id="IPR052792">
    <property type="entry name" value="Thioredoxin_dom-contain_11"/>
</dbReference>
<dbReference type="Pfam" id="PF00085">
    <property type="entry name" value="Thioredoxin"/>
    <property type="match status" value="1"/>
</dbReference>
<dbReference type="SUPFAM" id="SSF52833">
    <property type="entry name" value="Thioredoxin-like"/>
    <property type="match status" value="2"/>
</dbReference>
<dbReference type="Gene3D" id="3.40.30.10">
    <property type="entry name" value="Glutaredoxin"/>
    <property type="match status" value="2"/>
</dbReference>
<sequence>MKQTEVSEFQYNDDVFERKDPSKSSTMFIVFKETFFLFAVVFTAYATFINSQPKVAKGPPAAPFFRHPNVRDFFRGDLSQLMLEIPQHHYAFVMYYAPWDADSQDAKAAFIETSVFYSDRVYFAGVNCWEPSSECRSTFKEVISPFPQLVAYVGPSRAVEYKGPHSTDHMIKFLHSIRHPMVRINSAPELWELRTLHDAVLVGHFKFNGMIPSRGYDILYETALQLASRDHERHISIGFFSHLGSNRLLGLDERPTIVLYLWNRRIIYKGKADVEELTKWVLTQAEKGLPELNSKTLLPHVKSGAIMVMFTPRHPLATMIPYYHLLRRIAMNFNYCRNGTQTHFDSDFFTYVLQYKSLYPSGYEQAVLAEEGVMREKCRIRQKLKKQHDCDSVAISSRWTNMTCSRVQDFCRSPPTSIKAMEEFTFFNVAKPEESDADKVSESQLDERCMLLERTPPPFVPKESPPIGQIPTACQTNQSFTFIALDSSSYGHLANGLGIQLQKIRHRTSVVIFDNEEVLKLNTSDVNEKSVADLLRRYLAGERQRPMRSVTDTVNFHNGVKDQQAGKSVDLVELNTHNFVTVALNETQNVVVMYHSPYCSFCLSLSNIFLSLSHFLSQVKHLTFARVDGELNDLPWQYTVPTYPSVLFFPAYRKAESRIFPHELPLTVHSLASFILLNLRNYERISAMLALCSRWGPDPMSTSEGEMCLKDVRTYSMDGVAEMLSDYRRTRLRLKICSSTLTCPGGNYLEYRLKSIFAVLEYLKTAQLHLFNVKDVSLSVTYLENLKNRIVGR</sequence>
<dbReference type="PANTHER" id="PTHR46497">
    <property type="entry name" value="THIOREDOXIN DOMAIN-CONTAINING PROTEIN 11"/>
    <property type="match status" value="1"/>
</dbReference>
<gene>
    <name evidence="3" type="ORF">NTJ_10918</name>
</gene>